<feature type="disulfide bond" evidence="9">
    <location>
        <begin position="1027"/>
        <end position="1061"/>
    </location>
</feature>
<evidence type="ECO:0000256" key="6">
    <source>
        <dbReference type="ARBA" id="ARBA00023157"/>
    </source>
</evidence>
<evidence type="ECO:0000256" key="5">
    <source>
        <dbReference type="ARBA" id="ARBA00023049"/>
    </source>
</evidence>
<feature type="domain" description="ShKT" evidence="12">
    <location>
        <begin position="1065"/>
        <end position="1099"/>
    </location>
</feature>
<dbReference type="SUPFAM" id="SSF55486">
    <property type="entry name" value="Metalloproteases ('zincins'), catalytic domain"/>
    <property type="match status" value="1"/>
</dbReference>
<evidence type="ECO:0000256" key="7">
    <source>
        <dbReference type="ARBA" id="ARBA00023180"/>
    </source>
</evidence>
<dbReference type="Pfam" id="PF17771">
    <property type="entry name" value="ADAMTS_CR_2"/>
    <property type="match status" value="1"/>
</dbReference>
<name>A0A177B7D5_9BILA</name>
<dbReference type="PANTHER" id="PTHR21724:SF109">
    <property type="entry name" value="SHKT DOMAIN-CONTAINING PROTEIN"/>
    <property type="match status" value="1"/>
</dbReference>
<feature type="domain" description="ShKT" evidence="12">
    <location>
        <begin position="1027"/>
        <end position="1061"/>
    </location>
</feature>
<evidence type="ECO:0000256" key="1">
    <source>
        <dbReference type="ARBA" id="ARBA00022670"/>
    </source>
</evidence>
<dbReference type="AlphaFoldDB" id="A0A177B7D5"/>
<keyword evidence="14" id="KW-1185">Reference proteome</keyword>
<keyword evidence="3" id="KW-0378">Hydrolase</keyword>
<evidence type="ECO:0000256" key="10">
    <source>
        <dbReference type="SAM" id="MobiDB-lite"/>
    </source>
</evidence>
<dbReference type="OrthoDB" id="6134861at2759"/>
<comment type="caution">
    <text evidence="8">Lacks conserved residue(s) required for the propagation of feature annotation.</text>
</comment>
<dbReference type="PANTHER" id="PTHR21724">
    <property type="entry name" value="SHKT DOMAIN-CONTAINING PROTEIN"/>
    <property type="match status" value="1"/>
</dbReference>
<dbReference type="Gene3D" id="3.40.1620.60">
    <property type="match status" value="1"/>
</dbReference>
<dbReference type="EMBL" id="LWCA01000181">
    <property type="protein sequence ID" value="OAF70166.1"/>
    <property type="molecule type" value="Genomic_DNA"/>
</dbReference>
<dbReference type="Proteomes" id="UP000078046">
    <property type="component" value="Unassembled WGS sequence"/>
</dbReference>
<feature type="domain" description="Peptidase M12B" evidence="11">
    <location>
        <begin position="329"/>
        <end position="573"/>
    </location>
</feature>
<organism evidence="13 14">
    <name type="scientific">Intoshia linei</name>
    <dbReference type="NCBI Taxonomy" id="1819745"/>
    <lineage>
        <taxon>Eukaryota</taxon>
        <taxon>Metazoa</taxon>
        <taxon>Spiralia</taxon>
        <taxon>Lophotrochozoa</taxon>
        <taxon>Mesozoa</taxon>
        <taxon>Orthonectida</taxon>
        <taxon>Rhopaluridae</taxon>
        <taxon>Intoshia</taxon>
    </lineage>
</organism>
<keyword evidence="4" id="KW-0862">Zinc</keyword>
<dbReference type="InterPro" id="IPR024079">
    <property type="entry name" value="MetalloPept_cat_dom_sf"/>
</dbReference>
<gene>
    <name evidence="13" type="ORF">A3Q56_02058</name>
</gene>
<dbReference type="InterPro" id="IPR003582">
    <property type="entry name" value="ShKT_dom"/>
</dbReference>
<dbReference type="InterPro" id="IPR001590">
    <property type="entry name" value="Peptidase_M12B"/>
</dbReference>
<evidence type="ECO:0000256" key="9">
    <source>
        <dbReference type="PROSITE-ProRule" id="PRU01005"/>
    </source>
</evidence>
<evidence type="ECO:0000259" key="11">
    <source>
        <dbReference type="PROSITE" id="PS50215"/>
    </source>
</evidence>
<dbReference type="SMART" id="SM00254">
    <property type="entry name" value="ShKT"/>
    <property type="match status" value="3"/>
</dbReference>
<evidence type="ECO:0000313" key="13">
    <source>
        <dbReference type="EMBL" id="OAF70166.1"/>
    </source>
</evidence>
<proteinExistence type="predicted"/>
<evidence type="ECO:0000256" key="2">
    <source>
        <dbReference type="ARBA" id="ARBA00022723"/>
    </source>
</evidence>
<evidence type="ECO:0008006" key="15">
    <source>
        <dbReference type="Google" id="ProtNLM"/>
    </source>
</evidence>
<keyword evidence="1" id="KW-0645">Protease</keyword>
<keyword evidence="6 9" id="KW-1015">Disulfide bond</keyword>
<sequence length="1149" mass="130549">MWKSHMAAIKIFQIIYKIELLSIANIELSDTIPIEIDGVEINNDNTSNPTGLFAHGSNLYDIEPMDENDPNNANGKGHIITNANINEDDQDINNMKKQMKNDSDDIADDLYDKELNIAPREMPDFKINTFYKMYKLAISILFLLTEISASHFHNIKVTHDNGQDFPDNMQISIQKGKNAIYINLQKNKDLSDTIPIEMDGVNIDNKESINPDVEHYYNKNKRAVISMKVIKRHNRRLRQITGSFDYGSKSYKIQPLAKHDPNYSTVNDHAITKINTNNDEKTMFVENLYKDIEVVDDNQIDTENLDDKFEHNQVVIESREIPEIKINTFYVELLFLLDHSVYEWYLHMFNQDENRALQEIRFVYGHIMNGITMSYASISFDKFQFMIKTFLKKIVLSKSQETSQYVTSTITTVGSSFEKTAIDGDALLSNLGEWTKQDGRTFLDPDHTMHFTKYNLFGDGTIGYAPVSGICEWGRSISTNEDAGINSWKTAQYPEKPTGDLIQMKIVDPYIEIYKKNINSLLGSSHDGRENGNNCDVNQFNIMHPGGTATSLDSLKNTYKFSECSILSFKKTLLGLTEYGFPRVCTFNSICEHGEEFDATTLPGEIYDLDKQCQIEFDEDSGYCQIGEPSENCYLTYCKQSSNNCYSLPYGSTLDGSWCGHNKWCIQGECVIKSEESRPKAISVSGCTIGKDFINDKTVPSGCTDYYSNCKEIAIEQPHRCLTEELVVNCCKSCHKEGIYIPDNFGTEATETTVPITTPTPTTAKTTTTQKPTTTTPKPTTTTPNHTTATSLTTSFGIFAMSPFGISISISFVVFNTELNTNMDEFLMPLMSRKEFELRKNFEHIKHIINFIKCKDEIDVCYQFLDYCRYSLTIETMQYYCSKSCEFCGIHAYKPISSQKLEPKHTNSKFIESKKYVFMAKSTIKTYIFSDESKFNLIHADGNKKLWKWFIDEETTTNKPTTITTPTPTTTTTTTPTPTTTTTTTPTPTTTTTTTPTSTTTTTTTPTPTTTSTTTSNPTTVNTESSCQDQLDNCSDYMNYCSDFELLDTMQYYCSSSCGLCGYTCEDQISQCDQYTYYCDLHQYGTYMFQNCKKTCNICDIVCYEEPNTTFLLNSNEYSGDIDCYTAMSLGYCDWNEIQAICCETCNMY</sequence>
<dbReference type="PROSITE" id="PS51670">
    <property type="entry name" value="SHKT"/>
    <property type="match status" value="2"/>
</dbReference>
<dbReference type="InterPro" id="IPR041645">
    <property type="entry name" value="ADAMTS_CR_2"/>
</dbReference>
<evidence type="ECO:0000256" key="3">
    <source>
        <dbReference type="ARBA" id="ARBA00022801"/>
    </source>
</evidence>
<protein>
    <recommendedName>
        <fullName evidence="15">ShKT domain-containing protein</fullName>
    </recommendedName>
</protein>
<evidence type="ECO:0000259" key="12">
    <source>
        <dbReference type="PROSITE" id="PS51670"/>
    </source>
</evidence>
<keyword evidence="2" id="KW-0479">Metal-binding</keyword>
<keyword evidence="7" id="KW-0325">Glycoprotein</keyword>
<comment type="caution">
    <text evidence="13">The sequence shown here is derived from an EMBL/GenBank/DDBJ whole genome shotgun (WGS) entry which is preliminary data.</text>
</comment>
<keyword evidence="5" id="KW-0482">Metalloprotease</keyword>
<dbReference type="GO" id="GO:0046872">
    <property type="term" value="F:metal ion binding"/>
    <property type="evidence" value="ECO:0007669"/>
    <property type="project" value="UniProtKB-KW"/>
</dbReference>
<dbReference type="Gene3D" id="3.40.390.10">
    <property type="entry name" value="Collagenase (Catalytic Domain)"/>
    <property type="match status" value="1"/>
</dbReference>
<dbReference type="GO" id="GO:0006508">
    <property type="term" value="P:proteolysis"/>
    <property type="evidence" value="ECO:0007669"/>
    <property type="project" value="UniProtKB-KW"/>
</dbReference>
<feature type="region of interest" description="Disordered" evidence="10">
    <location>
        <begin position="752"/>
        <end position="787"/>
    </location>
</feature>
<dbReference type="Pfam" id="PF01549">
    <property type="entry name" value="ShK"/>
    <property type="match status" value="3"/>
</dbReference>
<evidence type="ECO:0000313" key="14">
    <source>
        <dbReference type="Proteomes" id="UP000078046"/>
    </source>
</evidence>
<dbReference type="GO" id="GO:0004222">
    <property type="term" value="F:metalloendopeptidase activity"/>
    <property type="evidence" value="ECO:0007669"/>
    <property type="project" value="InterPro"/>
</dbReference>
<evidence type="ECO:0000256" key="8">
    <source>
        <dbReference type="PROSITE-ProRule" id="PRU00276"/>
    </source>
</evidence>
<accession>A0A177B7D5</accession>
<dbReference type="PROSITE" id="PS50215">
    <property type="entry name" value="ADAM_MEPRO"/>
    <property type="match status" value="1"/>
</dbReference>
<feature type="disulfide bond" evidence="9">
    <location>
        <begin position="1065"/>
        <end position="1099"/>
    </location>
</feature>
<evidence type="ECO:0000256" key="4">
    <source>
        <dbReference type="ARBA" id="ARBA00022833"/>
    </source>
</evidence>
<feature type="region of interest" description="Disordered" evidence="10">
    <location>
        <begin position="959"/>
        <end position="1022"/>
    </location>
</feature>
<reference evidence="13 14" key="1">
    <citation type="submission" date="2016-04" db="EMBL/GenBank/DDBJ databases">
        <title>The genome of Intoshia linei affirms orthonectids as highly simplified spiralians.</title>
        <authorList>
            <person name="Mikhailov K.V."/>
            <person name="Slusarev G.S."/>
            <person name="Nikitin M.A."/>
            <person name="Logacheva M.D."/>
            <person name="Penin A."/>
            <person name="Aleoshin V."/>
            <person name="Panchin Y.V."/>
        </authorList>
    </citation>
    <scope>NUCLEOTIDE SEQUENCE [LARGE SCALE GENOMIC DNA]</scope>
    <source>
        <strain evidence="13">Intl2013</strain>
        <tissue evidence="13">Whole animal</tissue>
    </source>
</reference>